<evidence type="ECO:0000313" key="3">
    <source>
        <dbReference type="Proteomes" id="UP000546464"/>
    </source>
</evidence>
<dbReference type="RefSeq" id="WP_185675558.1">
    <property type="nucleotide sequence ID" value="NZ_JACHVB010000025.1"/>
</dbReference>
<sequence length="67" mass="7900">MSSDQERFNDLEARIAYLERHLEQQDREMLKQAERLALLTRELTSLKGRVQGMDDKGMPAQEKPPHY</sequence>
<keyword evidence="3" id="KW-1185">Reference proteome</keyword>
<dbReference type="InterPro" id="IPR007236">
    <property type="entry name" value="SlyX"/>
</dbReference>
<dbReference type="EMBL" id="JACHVB010000025">
    <property type="protein sequence ID" value="MBC2594577.1"/>
    <property type="molecule type" value="Genomic_DNA"/>
</dbReference>
<feature type="coiled-coil region" evidence="1">
    <location>
        <begin position="8"/>
        <end position="42"/>
    </location>
</feature>
<accession>A0A842HG75</accession>
<dbReference type="Proteomes" id="UP000546464">
    <property type="component" value="Unassembled WGS sequence"/>
</dbReference>
<keyword evidence="1" id="KW-0175">Coiled coil</keyword>
<dbReference type="Pfam" id="PF04102">
    <property type="entry name" value="SlyX"/>
    <property type="match status" value="1"/>
</dbReference>
<gene>
    <name evidence="2" type="ORF">H5P28_09930</name>
</gene>
<evidence type="ECO:0000313" key="2">
    <source>
        <dbReference type="EMBL" id="MBC2594577.1"/>
    </source>
</evidence>
<reference evidence="2 3" key="1">
    <citation type="submission" date="2020-07" db="EMBL/GenBank/DDBJ databases">
        <authorList>
            <person name="Feng X."/>
        </authorList>
    </citation>
    <scope>NUCLEOTIDE SEQUENCE [LARGE SCALE GENOMIC DNA]</scope>
    <source>
        <strain evidence="2 3">JCM31066</strain>
    </source>
</reference>
<name>A0A842HG75_9BACT</name>
<dbReference type="AlphaFoldDB" id="A0A842HG75"/>
<organism evidence="2 3">
    <name type="scientific">Ruficoccus amylovorans</name>
    <dbReference type="NCBI Taxonomy" id="1804625"/>
    <lineage>
        <taxon>Bacteria</taxon>
        <taxon>Pseudomonadati</taxon>
        <taxon>Verrucomicrobiota</taxon>
        <taxon>Opitutia</taxon>
        <taxon>Puniceicoccales</taxon>
        <taxon>Cerasicoccaceae</taxon>
        <taxon>Ruficoccus</taxon>
    </lineage>
</organism>
<comment type="caution">
    <text evidence="2">The sequence shown here is derived from an EMBL/GenBank/DDBJ whole genome shotgun (WGS) entry which is preliminary data.</text>
</comment>
<proteinExistence type="predicted"/>
<protein>
    <submittedName>
        <fullName evidence="2">SlyX family protein</fullName>
    </submittedName>
</protein>
<evidence type="ECO:0000256" key="1">
    <source>
        <dbReference type="SAM" id="Coils"/>
    </source>
</evidence>